<dbReference type="PROSITE" id="PS01050">
    <property type="entry name" value="YJEF_C_2"/>
    <property type="match status" value="1"/>
</dbReference>
<keyword evidence="9" id="KW-0547">Nucleotide-binding</keyword>
<dbReference type="NCBIfam" id="TIGR00196">
    <property type="entry name" value="yjeF_cterm"/>
    <property type="match status" value="1"/>
</dbReference>
<dbReference type="AlphaFoldDB" id="A0A381MZ58"/>
<evidence type="ECO:0000256" key="18">
    <source>
        <dbReference type="ARBA" id="ARBA00032624"/>
    </source>
</evidence>
<keyword evidence="8" id="KW-0479">Metal-binding</keyword>
<dbReference type="GO" id="GO:0052855">
    <property type="term" value="F:ADP-dependent NAD(P)H-hydrate dehydratase activity"/>
    <property type="evidence" value="ECO:0007669"/>
    <property type="project" value="UniProtKB-EC"/>
</dbReference>
<name>A0A381MZ58_9ZZZZ</name>
<dbReference type="Pfam" id="PF01256">
    <property type="entry name" value="Carb_kinase"/>
    <property type="match status" value="1"/>
</dbReference>
<evidence type="ECO:0000313" key="23">
    <source>
        <dbReference type="EMBL" id="SUZ47640.1"/>
    </source>
</evidence>
<keyword evidence="10" id="KW-0067">ATP-binding</keyword>
<dbReference type="CDD" id="cd01171">
    <property type="entry name" value="YXKO-related"/>
    <property type="match status" value="1"/>
</dbReference>
<dbReference type="InterPro" id="IPR017953">
    <property type="entry name" value="Carbohydrate_kinase_pred_CS"/>
</dbReference>
<comment type="catalytic activity">
    <reaction evidence="1">
        <text>(6R)-NADHX = (6S)-NADHX</text>
        <dbReference type="Rhea" id="RHEA:32215"/>
        <dbReference type="ChEBI" id="CHEBI:64074"/>
        <dbReference type="ChEBI" id="CHEBI:64075"/>
        <dbReference type="EC" id="5.1.99.6"/>
    </reaction>
</comment>
<evidence type="ECO:0000256" key="19">
    <source>
        <dbReference type="ARBA" id="ARBA00048238"/>
    </source>
</evidence>
<evidence type="ECO:0000256" key="13">
    <source>
        <dbReference type="ARBA" id="ARBA00023027"/>
    </source>
</evidence>
<evidence type="ECO:0000256" key="20">
    <source>
        <dbReference type="ARBA" id="ARBA00049209"/>
    </source>
</evidence>
<protein>
    <recommendedName>
        <fullName evidence="18">Nicotinamide nucleotide repair protein</fullName>
        <ecNumber evidence="7">4.2.1.136</ecNumber>
        <ecNumber evidence="6">5.1.99.6</ecNumber>
    </recommendedName>
</protein>
<feature type="domain" description="YjeF C-terminal" evidence="21">
    <location>
        <begin position="225"/>
        <end position="507"/>
    </location>
</feature>
<dbReference type="InterPro" id="IPR004443">
    <property type="entry name" value="YjeF_N_dom"/>
</dbReference>
<proteinExistence type="inferred from homology"/>
<dbReference type="PANTHER" id="PTHR12592:SF0">
    <property type="entry name" value="ATP-DEPENDENT (S)-NAD(P)H-HYDRATE DEHYDRATASE"/>
    <property type="match status" value="1"/>
</dbReference>
<evidence type="ECO:0000256" key="8">
    <source>
        <dbReference type="ARBA" id="ARBA00022723"/>
    </source>
</evidence>
<reference evidence="23" key="1">
    <citation type="submission" date="2018-05" db="EMBL/GenBank/DDBJ databases">
        <authorList>
            <person name="Lanie J.A."/>
            <person name="Ng W.-L."/>
            <person name="Kazmierczak K.M."/>
            <person name="Andrzejewski T.M."/>
            <person name="Davidsen T.M."/>
            <person name="Wayne K.J."/>
            <person name="Tettelin H."/>
            <person name="Glass J.I."/>
            <person name="Rusch D."/>
            <person name="Podicherti R."/>
            <person name="Tsui H.-C.T."/>
            <person name="Winkler M.E."/>
        </authorList>
    </citation>
    <scope>NUCLEOTIDE SEQUENCE</scope>
</reference>
<dbReference type="PROSITE" id="PS01049">
    <property type="entry name" value="YJEF_C_1"/>
    <property type="match status" value="1"/>
</dbReference>
<dbReference type="EC" id="5.1.99.6" evidence="6"/>
<dbReference type="SUPFAM" id="SSF53613">
    <property type="entry name" value="Ribokinase-like"/>
    <property type="match status" value="1"/>
</dbReference>
<evidence type="ECO:0000256" key="16">
    <source>
        <dbReference type="ARBA" id="ARBA00023268"/>
    </source>
</evidence>
<evidence type="ECO:0000256" key="12">
    <source>
        <dbReference type="ARBA" id="ARBA00022958"/>
    </source>
</evidence>
<dbReference type="Pfam" id="PF03853">
    <property type="entry name" value="YjeF_N"/>
    <property type="match status" value="1"/>
</dbReference>
<dbReference type="PROSITE" id="PS51385">
    <property type="entry name" value="YJEF_N"/>
    <property type="match status" value="1"/>
</dbReference>
<dbReference type="EMBL" id="UINC01000027">
    <property type="protein sequence ID" value="SUZ47640.1"/>
    <property type="molecule type" value="Genomic_DNA"/>
</dbReference>
<keyword evidence="13" id="KW-0520">NAD</keyword>
<dbReference type="EC" id="4.2.1.136" evidence="7"/>
<comment type="cofactor">
    <cofactor evidence="3">
        <name>K(+)</name>
        <dbReference type="ChEBI" id="CHEBI:29103"/>
    </cofactor>
</comment>
<dbReference type="Gene3D" id="3.40.1190.20">
    <property type="match status" value="1"/>
</dbReference>
<sequence length="510" mass="55295">MKLLTPGQARELDRVSMGDMGISIERLMGNAGKQVAEEAMEMVSDIHDSSILILSGKGNNGGDGFAAATVLFENNYNVRIHSLCKNNEIKGDSLNFYLKCESLGIFTTFGESLPDFKIPDLIIDGLLGTGFKGALRESMIPWVEWINNSKSMVLSIDISSGLNGNSGRVNPIAVKANTTVAFGAPKLGSIFRFGQEYSGIVHTKEIGFPNLEDIELPGLNWDLFQEFNASLHLQKPKVDCHKYSAGKVLVIAGSKGMTGAAILATYGALRSGAGLTTTTTPASLNEIYERLIIEGITLPLEDHGKGYLSLDNYDSIEEKLEWADSVVLGPGLGRDISTQNLIKKLVRIIEKPLVLDADGLFPFSNKMVDLNNREYPLIITPHIGELSYLTGIDKENIISEFPIVMNEVMTDFRHIALVKQVPSCTFYKNSAMVNSSGNPGLATGGTGDVLSGMIASFIAQGIDHYNSVSLAAFIHGKASDELIKEKGYRGQIASDILEKIPYVISGYEKS</sequence>
<dbReference type="NCBIfam" id="TIGR00197">
    <property type="entry name" value="yjeF_nterm"/>
    <property type="match status" value="1"/>
</dbReference>
<evidence type="ECO:0000259" key="21">
    <source>
        <dbReference type="PROSITE" id="PS51383"/>
    </source>
</evidence>
<dbReference type="HAMAP" id="MF_01966">
    <property type="entry name" value="NADHX_epimerase"/>
    <property type="match status" value="1"/>
</dbReference>
<comment type="catalytic activity">
    <reaction evidence="20">
        <text>(6S)-NADPHX + ADP = AMP + phosphate + NADPH + H(+)</text>
        <dbReference type="Rhea" id="RHEA:32235"/>
        <dbReference type="ChEBI" id="CHEBI:15378"/>
        <dbReference type="ChEBI" id="CHEBI:43474"/>
        <dbReference type="ChEBI" id="CHEBI:57783"/>
        <dbReference type="ChEBI" id="CHEBI:64076"/>
        <dbReference type="ChEBI" id="CHEBI:456215"/>
        <dbReference type="ChEBI" id="CHEBI:456216"/>
        <dbReference type="EC" id="4.2.1.136"/>
    </reaction>
</comment>
<evidence type="ECO:0000256" key="15">
    <source>
        <dbReference type="ARBA" id="ARBA00023239"/>
    </source>
</evidence>
<evidence type="ECO:0000256" key="7">
    <source>
        <dbReference type="ARBA" id="ARBA00013129"/>
    </source>
</evidence>
<dbReference type="InterPro" id="IPR000631">
    <property type="entry name" value="CARKD"/>
</dbReference>
<dbReference type="GO" id="GO:0005524">
    <property type="term" value="F:ATP binding"/>
    <property type="evidence" value="ECO:0007669"/>
    <property type="project" value="UniProtKB-KW"/>
</dbReference>
<comment type="function">
    <text evidence="17">Bifunctional enzyme that catalyzes the epimerization of the S- and R-forms of NAD(P)HX and the dehydration of the S-form of NAD(P)HX at the expense of ADP, which is converted to AMP. This allows the repair of both epimers of NAD(P)HX, a damaged form of NAD(P)H that is a result of enzymatic or heat-dependent hydration.</text>
</comment>
<keyword evidence="16" id="KW-0511">Multifunctional enzyme</keyword>
<dbReference type="SUPFAM" id="SSF64153">
    <property type="entry name" value="YjeF N-terminal domain-like"/>
    <property type="match status" value="1"/>
</dbReference>
<feature type="domain" description="YjeF N-terminal" evidence="22">
    <location>
        <begin position="9"/>
        <end position="214"/>
    </location>
</feature>
<dbReference type="GO" id="GO:0110051">
    <property type="term" value="P:metabolite repair"/>
    <property type="evidence" value="ECO:0007669"/>
    <property type="project" value="TreeGrafter"/>
</dbReference>
<evidence type="ECO:0000256" key="10">
    <source>
        <dbReference type="ARBA" id="ARBA00022840"/>
    </source>
</evidence>
<comment type="similarity">
    <text evidence="5">In the C-terminal section; belongs to the NnrD/CARKD family.</text>
</comment>
<comment type="similarity">
    <text evidence="4">In the N-terminal section; belongs to the NnrE/AIBP family.</text>
</comment>
<dbReference type="Gene3D" id="3.40.50.10260">
    <property type="entry name" value="YjeF N-terminal domain"/>
    <property type="match status" value="1"/>
</dbReference>
<keyword evidence="14" id="KW-0413">Isomerase</keyword>
<keyword evidence="15" id="KW-0456">Lyase</keyword>
<dbReference type="PANTHER" id="PTHR12592">
    <property type="entry name" value="ATP-DEPENDENT (S)-NAD(P)H-HYDRATE DEHYDRATASE FAMILY MEMBER"/>
    <property type="match status" value="1"/>
</dbReference>
<evidence type="ECO:0000256" key="2">
    <source>
        <dbReference type="ARBA" id="ARBA00000909"/>
    </source>
</evidence>
<gene>
    <name evidence="23" type="ORF">METZ01_LOCUS494</name>
</gene>
<keyword evidence="11" id="KW-0521">NADP</keyword>
<dbReference type="InterPro" id="IPR030677">
    <property type="entry name" value="Nnr"/>
</dbReference>
<evidence type="ECO:0000256" key="3">
    <source>
        <dbReference type="ARBA" id="ARBA00001958"/>
    </source>
</evidence>
<dbReference type="HAMAP" id="MF_01965">
    <property type="entry name" value="NADHX_dehydratase"/>
    <property type="match status" value="1"/>
</dbReference>
<evidence type="ECO:0000256" key="17">
    <source>
        <dbReference type="ARBA" id="ARBA00025153"/>
    </source>
</evidence>
<keyword evidence="12" id="KW-0630">Potassium</keyword>
<accession>A0A381MZ58</accession>
<evidence type="ECO:0000256" key="5">
    <source>
        <dbReference type="ARBA" id="ARBA00009524"/>
    </source>
</evidence>
<evidence type="ECO:0000259" key="22">
    <source>
        <dbReference type="PROSITE" id="PS51385"/>
    </source>
</evidence>
<evidence type="ECO:0000256" key="1">
    <source>
        <dbReference type="ARBA" id="ARBA00000013"/>
    </source>
</evidence>
<evidence type="ECO:0000256" key="9">
    <source>
        <dbReference type="ARBA" id="ARBA00022741"/>
    </source>
</evidence>
<evidence type="ECO:0000256" key="11">
    <source>
        <dbReference type="ARBA" id="ARBA00022857"/>
    </source>
</evidence>
<evidence type="ECO:0000256" key="6">
    <source>
        <dbReference type="ARBA" id="ARBA00012228"/>
    </source>
</evidence>
<evidence type="ECO:0000256" key="14">
    <source>
        <dbReference type="ARBA" id="ARBA00023235"/>
    </source>
</evidence>
<comment type="catalytic activity">
    <reaction evidence="19">
        <text>(6S)-NADHX + ADP = AMP + phosphate + NADH + H(+)</text>
        <dbReference type="Rhea" id="RHEA:32223"/>
        <dbReference type="ChEBI" id="CHEBI:15378"/>
        <dbReference type="ChEBI" id="CHEBI:43474"/>
        <dbReference type="ChEBI" id="CHEBI:57945"/>
        <dbReference type="ChEBI" id="CHEBI:64074"/>
        <dbReference type="ChEBI" id="CHEBI:456215"/>
        <dbReference type="ChEBI" id="CHEBI:456216"/>
        <dbReference type="EC" id="4.2.1.136"/>
    </reaction>
</comment>
<comment type="catalytic activity">
    <reaction evidence="2">
        <text>(6R)-NADPHX = (6S)-NADPHX</text>
        <dbReference type="Rhea" id="RHEA:32227"/>
        <dbReference type="ChEBI" id="CHEBI:64076"/>
        <dbReference type="ChEBI" id="CHEBI:64077"/>
        <dbReference type="EC" id="5.1.99.6"/>
    </reaction>
</comment>
<evidence type="ECO:0000256" key="4">
    <source>
        <dbReference type="ARBA" id="ARBA00006001"/>
    </source>
</evidence>
<dbReference type="GO" id="GO:0052856">
    <property type="term" value="F:NAD(P)HX epimerase activity"/>
    <property type="evidence" value="ECO:0007669"/>
    <property type="project" value="UniProtKB-EC"/>
</dbReference>
<dbReference type="InterPro" id="IPR029056">
    <property type="entry name" value="Ribokinase-like"/>
</dbReference>
<dbReference type="InterPro" id="IPR036652">
    <property type="entry name" value="YjeF_N_dom_sf"/>
</dbReference>
<dbReference type="GO" id="GO:0046872">
    <property type="term" value="F:metal ion binding"/>
    <property type="evidence" value="ECO:0007669"/>
    <property type="project" value="UniProtKB-KW"/>
</dbReference>
<dbReference type="PIRSF" id="PIRSF017184">
    <property type="entry name" value="Nnr"/>
    <property type="match status" value="1"/>
</dbReference>
<organism evidence="23">
    <name type="scientific">marine metagenome</name>
    <dbReference type="NCBI Taxonomy" id="408172"/>
    <lineage>
        <taxon>unclassified sequences</taxon>
        <taxon>metagenomes</taxon>
        <taxon>ecological metagenomes</taxon>
    </lineage>
</organism>
<dbReference type="PROSITE" id="PS51383">
    <property type="entry name" value="YJEF_C_3"/>
    <property type="match status" value="1"/>
</dbReference>